<organism evidence="1 2">
    <name type="scientific">Tahibacter soli</name>
    <dbReference type="NCBI Taxonomy" id="2983605"/>
    <lineage>
        <taxon>Bacteria</taxon>
        <taxon>Pseudomonadati</taxon>
        <taxon>Pseudomonadota</taxon>
        <taxon>Gammaproteobacteria</taxon>
        <taxon>Lysobacterales</taxon>
        <taxon>Rhodanobacteraceae</taxon>
        <taxon>Tahibacter</taxon>
    </lineage>
</organism>
<dbReference type="EMBL" id="JAOVZO020000001">
    <property type="protein sequence ID" value="MDC8011035.1"/>
    <property type="molecule type" value="Genomic_DNA"/>
</dbReference>
<dbReference type="Proteomes" id="UP001139971">
    <property type="component" value="Unassembled WGS sequence"/>
</dbReference>
<evidence type="ECO:0000313" key="2">
    <source>
        <dbReference type="Proteomes" id="UP001139971"/>
    </source>
</evidence>
<proteinExistence type="predicted"/>
<protein>
    <submittedName>
        <fullName evidence="1">Uncharacterized protein</fullName>
    </submittedName>
</protein>
<evidence type="ECO:0000313" key="1">
    <source>
        <dbReference type="EMBL" id="MDC8011035.1"/>
    </source>
</evidence>
<dbReference type="AlphaFoldDB" id="A0A9X3YH38"/>
<sequence length="112" mass="11960">MDTLDLRSGGRARTVGANAPSTLEVAFTIVDDPSNDIVYKGAGSYAATRGETAVRLVESNFPPLRFNLSFDLGLRTLHASARIDFPFENDVFLLVLASALTSTGTRLAPDAD</sequence>
<name>A0A9X3YH38_9GAMM</name>
<reference evidence="1" key="1">
    <citation type="submission" date="2023-02" db="EMBL/GenBank/DDBJ databases">
        <title>Tahibacter soli sp. nov. isolated from soil.</title>
        <authorList>
            <person name="Baek J.H."/>
            <person name="Lee J.K."/>
            <person name="Choi D.G."/>
            <person name="Jeon C.O."/>
        </authorList>
    </citation>
    <scope>NUCLEOTIDE SEQUENCE</scope>
    <source>
        <strain evidence="1">BL</strain>
    </source>
</reference>
<dbReference type="RefSeq" id="WP_263544454.1">
    <property type="nucleotide sequence ID" value="NZ_JAOVZO020000001.1"/>
</dbReference>
<accession>A0A9X3YH38</accession>
<keyword evidence="2" id="KW-1185">Reference proteome</keyword>
<gene>
    <name evidence="1" type="ORF">OD750_000585</name>
</gene>
<comment type="caution">
    <text evidence="1">The sequence shown here is derived from an EMBL/GenBank/DDBJ whole genome shotgun (WGS) entry which is preliminary data.</text>
</comment>